<reference evidence="1" key="1">
    <citation type="submission" date="2020-03" db="EMBL/GenBank/DDBJ databases">
        <title>Draft Genome Sequence of Cylindrodendrum hubeiense.</title>
        <authorList>
            <person name="Buettner E."/>
            <person name="Kellner H."/>
        </authorList>
    </citation>
    <scope>NUCLEOTIDE SEQUENCE</scope>
    <source>
        <strain evidence="1">IHI 201604</strain>
    </source>
</reference>
<dbReference type="EMBL" id="JAANBB010000008">
    <property type="protein sequence ID" value="KAF7556945.1"/>
    <property type="molecule type" value="Genomic_DNA"/>
</dbReference>
<evidence type="ECO:0000313" key="1">
    <source>
        <dbReference type="EMBL" id="KAF7556945.1"/>
    </source>
</evidence>
<proteinExistence type="predicted"/>
<gene>
    <name evidence="1" type="ORF">G7Z17_g1026</name>
</gene>
<comment type="caution">
    <text evidence="1">The sequence shown here is derived from an EMBL/GenBank/DDBJ whole genome shotgun (WGS) entry which is preliminary data.</text>
</comment>
<organism evidence="1 2">
    <name type="scientific">Cylindrodendrum hubeiense</name>
    <dbReference type="NCBI Taxonomy" id="595255"/>
    <lineage>
        <taxon>Eukaryota</taxon>
        <taxon>Fungi</taxon>
        <taxon>Dikarya</taxon>
        <taxon>Ascomycota</taxon>
        <taxon>Pezizomycotina</taxon>
        <taxon>Sordariomycetes</taxon>
        <taxon>Hypocreomycetidae</taxon>
        <taxon>Hypocreales</taxon>
        <taxon>Nectriaceae</taxon>
        <taxon>Cylindrodendrum</taxon>
    </lineage>
</organism>
<keyword evidence="2" id="KW-1185">Reference proteome</keyword>
<dbReference type="AlphaFoldDB" id="A0A9P5LCU2"/>
<dbReference type="Proteomes" id="UP000722485">
    <property type="component" value="Unassembled WGS sequence"/>
</dbReference>
<accession>A0A9P5LCU2</accession>
<protein>
    <submittedName>
        <fullName evidence="1">Uncharacterized protein</fullName>
    </submittedName>
</protein>
<name>A0A9P5LCU2_9HYPO</name>
<sequence length="155" mass="17725">MASPSKPELPHRILELYLRIHALCWESDDESASQQKVKEMFERNDLICHGSNWTTPTRCILDVGIWPELSKIKILPSPDDWEATTVESEKLREFYSQTLEIKETCSGTDVVAALDHMRALAPEDLMHQREKIRGLFFAIQNAAPQLSASEFITLK</sequence>
<evidence type="ECO:0000313" key="2">
    <source>
        <dbReference type="Proteomes" id="UP000722485"/>
    </source>
</evidence>
<dbReference type="OrthoDB" id="10616060at2759"/>